<feature type="transmembrane region" description="Helical" evidence="1">
    <location>
        <begin position="24"/>
        <end position="41"/>
    </location>
</feature>
<evidence type="ECO:0000313" key="2">
    <source>
        <dbReference type="EMBL" id="MDC3984208.1"/>
    </source>
</evidence>
<keyword evidence="1" id="KW-0472">Membrane</keyword>
<feature type="transmembrane region" description="Helical" evidence="1">
    <location>
        <begin position="139"/>
        <end position="160"/>
    </location>
</feature>
<proteinExistence type="predicted"/>
<organism evidence="2 3">
    <name type="scientific">Polyangium jinanense</name>
    <dbReference type="NCBI Taxonomy" id="2829994"/>
    <lineage>
        <taxon>Bacteria</taxon>
        <taxon>Pseudomonadati</taxon>
        <taxon>Myxococcota</taxon>
        <taxon>Polyangia</taxon>
        <taxon>Polyangiales</taxon>
        <taxon>Polyangiaceae</taxon>
        <taxon>Polyangium</taxon>
    </lineage>
</organism>
<feature type="transmembrane region" description="Helical" evidence="1">
    <location>
        <begin position="195"/>
        <end position="214"/>
    </location>
</feature>
<evidence type="ECO:0000256" key="1">
    <source>
        <dbReference type="SAM" id="Phobius"/>
    </source>
</evidence>
<evidence type="ECO:0000313" key="3">
    <source>
        <dbReference type="Proteomes" id="UP001151081"/>
    </source>
</evidence>
<feature type="transmembrane region" description="Helical" evidence="1">
    <location>
        <begin position="94"/>
        <end position="127"/>
    </location>
</feature>
<name>A0A9X3X888_9BACT</name>
<accession>A0A9X3X888</accession>
<dbReference type="Proteomes" id="UP001151081">
    <property type="component" value="Unassembled WGS sequence"/>
</dbReference>
<sequence length="220" mass="24025">MSDSPEHERLDVGPWAWDWFCERVLASWYLLVPLALLITLAGGARNMLVRGLVAFVCIVALRLWDDVEDLAHDRRHYPMRVLCRLPSSKGPRSLAYVGLVASCVPTLVLGGEYAPLAGATFAAAAGVYEARSVWPHLRVVFAHVILLKVPALAIALAFPAMPPRVVLGRALALYGVVGSYELLHDAEARRSPFALALALVDLVCLCAGLAVWLLHDRIFP</sequence>
<dbReference type="AlphaFoldDB" id="A0A9X3X888"/>
<reference evidence="2 3" key="1">
    <citation type="submission" date="2021-04" db="EMBL/GenBank/DDBJ databases">
        <title>Genome analysis of Polyangium sp.</title>
        <authorList>
            <person name="Li Y."/>
            <person name="Wang J."/>
        </authorList>
    </citation>
    <scope>NUCLEOTIDE SEQUENCE [LARGE SCALE GENOMIC DNA]</scope>
    <source>
        <strain evidence="2 3">SDU14</strain>
    </source>
</reference>
<comment type="caution">
    <text evidence="2">The sequence shown here is derived from an EMBL/GenBank/DDBJ whole genome shotgun (WGS) entry which is preliminary data.</text>
</comment>
<keyword evidence="1" id="KW-0812">Transmembrane</keyword>
<dbReference type="RefSeq" id="WP_272419208.1">
    <property type="nucleotide sequence ID" value="NZ_JAGTJJ010000019.1"/>
</dbReference>
<keyword evidence="3" id="KW-1185">Reference proteome</keyword>
<protein>
    <recommendedName>
        <fullName evidence="4">UbiA prenyltransferase family protein</fullName>
    </recommendedName>
</protein>
<keyword evidence="1" id="KW-1133">Transmembrane helix</keyword>
<feature type="transmembrane region" description="Helical" evidence="1">
    <location>
        <begin position="166"/>
        <end position="183"/>
    </location>
</feature>
<evidence type="ECO:0008006" key="4">
    <source>
        <dbReference type="Google" id="ProtNLM"/>
    </source>
</evidence>
<dbReference type="EMBL" id="JAGTJJ010000019">
    <property type="protein sequence ID" value="MDC3984208.1"/>
    <property type="molecule type" value="Genomic_DNA"/>
</dbReference>
<gene>
    <name evidence="2" type="ORF">KEG57_27115</name>
</gene>